<evidence type="ECO:0000313" key="1">
    <source>
        <dbReference type="EMBL" id="CAF1151708.1"/>
    </source>
</evidence>
<comment type="caution">
    <text evidence="1">The sequence shown here is derived from an EMBL/GenBank/DDBJ whole genome shotgun (WGS) entry which is preliminary data.</text>
</comment>
<dbReference type="SUPFAM" id="SSF53335">
    <property type="entry name" value="S-adenosyl-L-methionine-dependent methyltransferases"/>
    <property type="match status" value="1"/>
</dbReference>
<dbReference type="AlphaFoldDB" id="A0A814SRT3"/>
<dbReference type="OrthoDB" id="3647at2759"/>
<feature type="non-terminal residue" evidence="1">
    <location>
        <position position="76"/>
    </location>
</feature>
<proteinExistence type="predicted"/>
<reference evidence="1" key="1">
    <citation type="submission" date="2021-02" db="EMBL/GenBank/DDBJ databases">
        <authorList>
            <person name="Nowell W R."/>
        </authorList>
    </citation>
    <scope>NUCLEOTIDE SEQUENCE</scope>
    <source>
        <strain evidence="1">Ploen Becks lab</strain>
    </source>
</reference>
<keyword evidence="2" id="KW-1185">Reference proteome</keyword>
<name>A0A814SRT3_9BILA</name>
<feature type="non-terminal residue" evidence="1">
    <location>
        <position position="1"/>
    </location>
</feature>
<dbReference type="InterPro" id="IPR029063">
    <property type="entry name" value="SAM-dependent_MTases_sf"/>
</dbReference>
<organism evidence="1 2">
    <name type="scientific">Brachionus calyciflorus</name>
    <dbReference type="NCBI Taxonomy" id="104777"/>
    <lineage>
        <taxon>Eukaryota</taxon>
        <taxon>Metazoa</taxon>
        <taxon>Spiralia</taxon>
        <taxon>Gnathifera</taxon>
        <taxon>Rotifera</taxon>
        <taxon>Eurotatoria</taxon>
        <taxon>Monogononta</taxon>
        <taxon>Pseudotrocha</taxon>
        <taxon>Ploima</taxon>
        <taxon>Brachionidae</taxon>
        <taxon>Brachionus</taxon>
    </lineage>
</organism>
<dbReference type="Proteomes" id="UP000663879">
    <property type="component" value="Unassembled WGS sequence"/>
</dbReference>
<protein>
    <submittedName>
        <fullName evidence="1">Uncharacterized protein</fullName>
    </submittedName>
</protein>
<sequence length="76" mass="8793">MWNKELTEELIKNIKQDIYNPNYDQRADSYDEEMVRINRRGCDVVAHVVNIFIDDKNARILDIAAGTGLVSIALRQ</sequence>
<evidence type="ECO:0000313" key="2">
    <source>
        <dbReference type="Proteomes" id="UP000663879"/>
    </source>
</evidence>
<gene>
    <name evidence="1" type="ORF">OXX778_LOCUS23311</name>
</gene>
<dbReference type="Gene3D" id="3.40.50.150">
    <property type="entry name" value="Vaccinia Virus protein VP39"/>
    <property type="match status" value="1"/>
</dbReference>
<accession>A0A814SRT3</accession>
<dbReference type="EMBL" id="CAJNOC010012059">
    <property type="protein sequence ID" value="CAF1151708.1"/>
    <property type="molecule type" value="Genomic_DNA"/>
</dbReference>